<proteinExistence type="predicted"/>
<evidence type="ECO:0000259" key="5">
    <source>
        <dbReference type="Pfam" id="PF20416"/>
    </source>
</evidence>
<dbReference type="Gene3D" id="1.25.10.10">
    <property type="entry name" value="Leucine-rich Repeat Variant"/>
    <property type="match status" value="2"/>
</dbReference>
<accession>A0A8H3AC52</accession>
<dbReference type="SUPFAM" id="SSF48371">
    <property type="entry name" value="ARM repeat"/>
    <property type="match status" value="3"/>
</dbReference>
<dbReference type="InterPro" id="IPR011989">
    <property type="entry name" value="ARM-like"/>
</dbReference>
<reference evidence="7" key="1">
    <citation type="submission" date="2021-01" db="EMBL/GenBank/DDBJ databases">
        <authorList>
            <person name="Kaushik A."/>
        </authorList>
    </citation>
    <scope>NUCLEOTIDE SEQUENCE</scope>
    <source>
        <strain evidence="7">AG3-T5</strain>
    </source>
</reference>
<sequence>MARFSVLSVLVTVFYFLLWTTQVSTPSHSNISLRIIEVLPQFKPILTISAPPPTRSLCAGINHCDKSPIYETWALKFVGSANQARGYLNVYNFARTYLLQVDRYFHQVTEMLGHPTPDSLVGLVVMPTTGKLAAPPLGWICVEASPPTPPTPPTRTLPVYALPTPTTGPWNPPTPTTGHSRVRSLEPVVETDSDHWFQQAMFIGSSLILTVLSFVRNFKVALALVNCVEHQDTKNGGTAPRCDAICPVVPPKTEASATQVPRKSSLKPPFEKQQDLEASLGTTAAADSEPLADATSDRNLDLVSNYVVPLAPFPPQVRVSAETLCRQLGVTLHQLLRPNNTLHLINQTLYLIPTERRADRASLSIEWHPTQNDAARLLAAACPPSPLKIYTPPPLTLVLRGLTATSLIPILPHLLPRLPFNIGGQDALRHVALHYLCAPSSKILEQGATSRSAPLLLERYPRQRDDDTLPSEVVESSPRGALSLKAEHSCTSSTTLRPLPRALTPSSNAHSIPTPNLDQTKNSHHPPYQLSIECYAPPQGAQLPGEVEPHSPPTLTKVPLRIPPSFYRYANVRLEDLDGYPPEERDQILRREIQIAEERYRLEKPRRDRSRFRLRFMQSEMKQKGERRKCKEEIEDDEEMERVIRARHLVQEEVFEGVGGPDPPVPEWLLDFFDMLKRDCTKKKEKERKGILKKGGEGKKKGKSKVVRWMDESFVPVETPRLIMSGSDDENMMDLDDVPQRTKKFTFRSYEAQLRDVHAPSKVAPLIAEHNVEDNQSHFQVSLEQWRQLNLSPNFISFANRASALSGSMAMLLHHWEEIVSLWIDAVGVSDDEGLKPMIELSTCLIYDLRQTLLPVAPQILEILLGLLPRKLPPDSLELLLTALTTHLKYLVISNPASLESTWASFLRTASDSTQPPHVRMLAEVWGHLLRKLKKPEKEQVAQLLVASLGDAPEFVTWCVVEATRAKQAQGIYTTATELISPILDLHVGGSVGTYMLLRRVLTALIHHSKTESFAGIAGVVVTVLERELEALESEVKAKGKAKEDTEAASQQEERLLRVVEIATVMCAVRRGGKLSQQTVSNILTTVPRIFACSESSRARPEYSALIVAGLMAGDMSSWIGPGRRILDCVWKEPLEGMRLSAILSELGWGGWKSMMLRHVLRRTPEIFTSHRSQCLSILATLYKAGHLEVDGVWSARVGSDVVDGLLKWNIGESDTDLLNMLALSPILPGAAPGVARIVLLLHSAQTNDSSLGASIRALVDLKGAENSLRNESDLSLLALVERWWWSPSVMGTLPQFQTLLASVTSTIPLNNILPHLLTPLTSHSHTLRSSALQLLTGPCITRSPAQTMSLSRIIAAENTPLTVQSSRERVVNTGKVINANGKIEGDDMHKIAVRWLVAQLKINLRPLWAPAIQTLGTLVSASGCGDEVWDVVYSELERVCRDPSAFELRSPKPQDDQEKNDVMEVDVETDQKEDWEEERTWRCPAAIKCLQTVRRWQANSIPSLEGPTPQDRLDLANYESQLLLALGGIPSLMDKHTRVLVPLFFDYASPTAPSRPPRAKTISWLTLLSKLNNPKAAFRSQELHDLYTTLLSHPDRPLQSLALTCLLTFGESHVLAVEQSLRLFLDATKWRDEMTGFSFDSLDGELRTRAVEVTIRLLYGSMLEKNRRDKKSAVLTLLSGCSSQELGTLVKLMLAPFEDCLDGGLENAHTAAGGKQRTGFLTFLADVLKNLGPKLLDYWPQLLRTTMVLLRDAQAHCKSSVVPTEEEIDESEEPTDEHTLRQARSIRQIGLKRFIDFFRSAAAESFDFSSYLSVAFQWFISPRVPLLARENTQAPSGILDLFYTWSMEPHTTLYLIEYDPEVLPQVFNCLTAVSVKPVVISRVFDIVEALLEHSEVDEDIKSRIVAPHTSHLLVQLSAMVERSSALTTTTDLVQRQLRILCQVAPYISDESQASRLLLLLSPMLRRPARMISEKVKVDLLGIVKNTLPFVHALKDPSSEAYRTTYELISSMFQSLRTRPGRVALVEVFVQLANFNKALVPLAHIVTELNAYSVKRMDEPDFNRRLTAFGAFNEEGYKSLTGELWLPLIYNMLFFIQDPDELSIRSSASLSLKRFVEEVAVQNSGDFEKTFTKIVYPGLRYGLRSKFELVRTEILSVIAHAVALCDSVSSLAQLRPLLADGDDEANFFLNIYHIQTHRRTRALRRLADFAENVRSTTLSDLFMPLVGQFVESVATTDHLLVNEAITTLGRMAAQLAWGSYNAAVQYYLRLARERVPTTEKAMIRAVVSILDNFHFKMGESVEVEKPETDEGVELAEMLDTEAESEAKVNAEREAKKMARVEEAVTTRLLPNLLQYLEKRDEAEEAIRIPVAVGIARVTMHLPDTYRGLQISKLIVALSQILRSKSQDVRDLTRETLCKIAIIVGPASLSLLIKELRGALARGPQLHVLAFVIHSILVHVTAGDHAPRFSVLDDCVSDIAHISAEVIFGQSGKDVQAEGFKTKMREVKSSASKGLDSFMITAKHITAARIATLLAPIRSIMHETVAIKPMQQAEDVLRRIASGLNANVNLQPADTIALCHTLISQNAKFLKQKPAKKQHKKKTDFDVELKRNMAPESDFYASNSFRFIAFGLEILVTGFRRGRFDYANPEIISRLEPMAVVVGNTLYSQDGHVVTLGLKAAALIVKCPLSSVDKSLPVFVKQTLEIIRSAGGTESEVVQTALKSLAIMIRDCPAAKLQESDLTFLLEVITPDLEEPERQSAVFSLLRAIIARRFVVPEIYDLMGKVAEILVTNQSSQVQELARSVLLQFLLDYPQGKGRLRTQLNALARNLDYTFDSGRKSVMEFLAAVFSKFTDAIIDEYADMFFVALVLRIANDDSTKCREMAAALIQQLLGRVGEQRRKTLMVHVHNWAEQEEKEQLAAVAAQVYGLALDVLHANAQAFVPDMATDILGLIRRSAYRLNDETDSMDLDEDAGSATWQVSYHALTTLGKLYREFPEQLHSASPSNWAAIYSHLTFPHAWVRLASCRLVGSLFASIPISVDNLSLGVDLAEATITSPAGSTIALASLVDVTQKLCLQLRSVHLDDTLSTQAVKNLFYVGKVFALVYDTAKLGDSTDQNADEDDSDESSMELDPEDDEDKVENRAAKALANPLAWMFSKLSYQARSAHIARLNKAPNSGKWYVHIGSIFRWFAAMASYLPPPTLETFLPHILAPVYRIAEEDTIKDAELDNLKNLTHELQALLQQRTGTTVFANAYSRIRQGVVRVRRERQIQRATQAATHPEAAARRKLQRNIAKKEGKKRKDRSFADAKIRNNAVKKRRRTGEEDV</sequence>
<feature type="region of interest" description="Disordered" evidence="2">
    <location>
        <begin position="460"/>
        <end position="526"/>
    </location>
</feature>
<feature type="region of interest" description="Disordered" evidence="2">
    <location>
        <begin position="1448"/>
        <end position="1474"/>
    </location>
</feature>
<feature type="region of interest" description="Disordered" evidence="2">
    <location>
        <begin position="3114"/>
        <end position="3138"/>
    </location>
</feature>
<feature type="compositionally biased region" description="Acidic residues" evidence="2">
    <location>
        <begin position="3118"/>
        <end position="3138"/>
    </location>
</feature>
<feature type="domain" description="U3 small nucleolar RNA-associated protein 20 N-terminal" evidence="4">
    <location>
        <begin position="1559"/>
        <end position="2146"/>
    </location>
</feature>
<feature type="domain" description="U3 small nucleolar RNA-associated protein 20" evidence="5">
    <location>
        <begin position="2359"/>
        <end position="2582"/>
    </location>
</feature>
<feature type="signal peptide" evidence="3">
    <location>
        <begin position="1"/>
        <end position="25"/>
    </location>
</feature>
<dbReference type="EMBL" id="CAJMWW010000071">
    <property type="protein sequence ID" value="CAE6418344.1"/>
    <property type="molecule type" value="Genomic_DNA"/>
</dbReference>
<evidence type="ECO:0000256" key="2">
    <source>
        <dbReference type="SAM" id="MobiDB-lite"/>
    </source>
</evidence>
<keyword evidence="1" id="KW-0175">Coiled coil</keyword>
<evidence type="ECO:0000313" key="7">
    <source>
        <dbReference type="EMBL" id="CAE6418344.1"/>
    </source>
</evidence>
<organism evidence="7 8">
    <name type="scientific">Rhizoctonia solani</name>
    <dbReference type="NCBI Taxonomy" id="456999"/>
    <lineage>
        <taxon>Eukaryota</taxon>
        <taxon>Fungi</taxon>
        <taxon>Dikarya</taxon>
        <taxon>Basidiomycota</taxon>
        <taxon>Agaricomycotina</taxon>
        <taxon>Agaricomycetes</taxon>
        <taxon>Cantharellales</taxon>
        <taxon>Ceratobasidiaceae</taxon>
        <taxon>Rhizoctonia</taxon>
    </lineage>
</organism>
<name>A0A8H3AC52_9AGAM</name>
<dbReference type="PANTHER" id="PTHR17695">
    <property type="entry name" value="SMALL SUBUNIT PROCESSOME COMPONENT 20 HOMOLOG"/>
    <property type="match status" value="1"/>
</dbReference>
<dbReference type="InterPro" id="IPR046523">
    <property type="entry name" value="UTP20_dom"/>
</dbReference>
<dbReference type="PANTHER" id="PTHR17695:SF11">
    <property type="entry name" value="SMALL SUBUNIT PROCESSOME COMPONENT 20 HOMOLOG"/>
    <property type="match status" value="1"/>
</dbReference>
<dbReference type="Pfam" id="PF07539">
    <property type="entry name" value="UTP20_N"/>
    <property type="match status" value="1"/>
</dbReference>
<protein>
    <submittedName>
        <fullName evidence="7">Uncharacterized protein</fullName>
    </submittedName>
</protein>
<feature type="compositionally biased region" description="Basic and acidic residues" evidence="2">
    <location>
        <begin position="1450"/>
        <end position="1463"/>
    </location>
</feature>
<feature type="domain" description="U3 small nucleolar RNA-associated protein 20 C-terminal" evidence="6">
    <location>
        <begin position="3051"/>
        <end position="3302"/>
    </location>
</feature>
<dbReference type="InterPro" id="IPR016024">
    <property type="entry name" value="ARM-type_fold"/>
</dbReference>
<dbReference type="InterPro" id="IPR011430">
    <property type="entry name" value="UTP20_N"/>
</dbReference>
<comment type="caution">
    <text evidence="7">The sequence shown here is derived from an EMBL/GenBank/DDBJ whole genome shotgun (WGS) entry which is preliminary data.</text>
</comment>
<feature type="compositionally biased region" description="Acidic residues" evidence="2">
    <location>
        <begin position="1464"/>
        <end position="1474"/>
    </location>
</feature>
<dbReference type="Pfam" id="PF23099">
    <property type="entry name" value="UTP20_C"/>
    <property type="match status" value="1"/>
</dbReference>
<feature type="chain" id="PRO_5034097485" evidence="3">
    <location>
        <begin position="26"/>
        <end position="3327"/>
    </location>
</feature>
<gene>
    <name evidence="7" type="ORF">RDB_LOCUS38202</name>
</gene>
<dbReference type="InterPro" id="IPR057525">
    <property type="entry name" value="UTP20_C"/>
</dbReference>
<feature type="region of interest" description="Disordered" evidence="2">
    <location>
        <begin position="3273"/>
        <end position="3327"/>
    </location>
</feature>
<dbReference type="Proteomes" id="UP000663841">
    <property type="component" value="Unassembled WGS sequence"/>
</dbReference>
<feature type="coiled-coil region" evidence="1">
    <location>
        <begin position="1022"/>
        <end position="1049"/>
    </location>
</feature>
<evidence type="ECO:0000259" key="6">
    <source>
        <dbReference type="Pfam" id="PF23099"/>
    </source>
</evidence>
<evidence type="ECO:0000259" key="4">
    <source>
        <dbReference type="Pfam" id="PF07539"/>
    </source>
</evidence>
<evidence type="ECO:0000313" key="8">
    <source>
        <dbReference type="Proteomes" id="UP000663841"/>
    </source>
</evidence>
<keyword evidence="3" id="KW-0732">Signal</keyword>
<dbReference type="InterPro" id="IPR052575">
    <property type="entry name" value="SSU_processome_comp_20"/>
</dbReference>
<dbReference type="GO" id="GO:0030686">
    <property type="term" value="C:90S preribosome"/>
    <property type="evidence" value="ECO:0007669"/>
    <property type="project" value="TreeGrafter"/>
</dbReference>
<dbReference type="GO" id="GO:0032040">
    <property type="term" value="C:small-subunit processome"/>
    <property type="evidence" value="ECO:0007669"/>
    <property type="project" value="TreeGrafter"/>
</dbReference>
<dbReference type="Pfam" id="PF20416">
    <property type="entry name" value="UTP20"/>
    <property type="match status" value="1"/>
</dbReference>
<evidence type="ECO:0000256" key="1">
    <source>
        <dbReference type="SAM" id="Coils"/>
    </source>
</evidence>
<feature type="compositionally biased region" description="Polar residues" evidence="2">
    <location>
        <begin position="504"/>
        <end position="520"/>
    </location>
</feature>
<evidence type="ECO:0000256" key="3">
    <source>
        <dbReference type="SAM" id="SignalP"/>
    </source>
</evidence>
<feature type="compositionally biased region" description="Low complexity" evidence="2">
    <location>
        <begin position="3273"/>
        <end position="3282"/>
    </location>
</feature>